<dbReference type="PANTHER" id="PTHR43235:SF1">
    <property type="entry name" value="GLUTAMINE AMIDOTRANSFERASE PB2B2.05-RELATED"/>
    <property type="match status" value="1"/>
</dbReference>
<dbReference type="InterPro" id="IPR029062">
    <property type="entry name" value="Class_I_gatase-like"/>
</dbReference>
<dbReference type="Pfam" id="PF07722">
    <property type="entry name" value="Peptidase_C26"/>
    <property type="match status" value="1"/>
</dbReference>
<gene>
    <name evidence="1" type="ORF">LSG31_08225</name>
</gene>
<organism evidence="1 2">
    <name type="scientific">Fodinisporobacter ferrooxydans</name>
    <dbReference type="NCBI Taxonomy" id="2901836"/>
    <lineage>
        <taxon>Bacteria</taxon>
        <taxon>Bacillati</taxon>
        <taxon>Bacillota</taxon>
        <taxon>Bacilli</taxon>
        <taxon>Bacillales</taxon>
        <taxon>Alicyclobacillaceae</taxon>
        <taxon>Fodinisporobacter</taxon>
    </lineage>
</organism>
<reference evidence="1" key="1">
    <citation type="submission" date="2021-12" db="EMBL/GenBank/DDBJ databases">
        <title>Alicyclobacillaceae gen. nov., sp. nov., isolated from chalcocite enrichment system.</title>
        <authorList>
            <person name="Jiang Z."/>
        </authorList>
    </citation>
    <scope>NUCLEOTIDE SEQUENCE</scope>
    <source>
        <strain evidence="1">MYW30-H2</strain>
    </source>
</reference>
<keyword evidence="1" id="KW-0378">Hydrolase</keyword>
<proteinExistence type="predicted"/>
<dbReference type="GO" id="GO:0016787">
    <property type="term" value="F:hydrolase activity"/>
    <property type="evidence" value="ECO:0007669"/>
    <property type="project" value="UniProtKB-KW"/>
</dbReference>
<dbReference type="PANTHER" id="PTHR43235">
    <property type="entry name" value="GLUTAMINE AMIDOTRANSFERASE PB2B2.05-RELATED"/>
    <property type="match status" value="1"/>
</dbReference>
<dbReference type="EMBL" id="CP089291">
    <property type="protein sequence ID" value="UOF92170.1"/>
    <property type="molecule type" value="Genomic_DNA"/>
</dbReference>
<keyword evidence="2" id="KW-1185">Reference proteome</keyword>
<dbReference type="InterPro" id="IPR011697">
    <property type="entry name" value="Peptidase_C26"/>
</dbReference>
<dbReference type="InterPro" id="IPR044668">
    <property type="entry name" value="PuuD-like"/>
</dbReference>
<dbReference type="CDD" id="cd01745">
    <property type="entry name" value="GATase1_2"/>
    <property type="match status" value="1"/>
</dbReference>
<sequence>MDRPFIGVTGKNFQYNTEIRGVFVGEGYTKGIYAAGGMPVVIPYTDEEELLDKWVNRLDGLLLTGGEDVDPAYFHESAVNGLGEVSPDRDRLEVYLARRLLQLNKPIFGICRGIQVLNVIAGGSLYQDLPRQTKAMQHSQKAPRAHLAHDVDITSGSKLHQLLGTQTIRVNTFHHQAVKQVAPGFLISAKASDGIVEGIESRNHAFVLGVQWHPENLWEKYAVFHRLFAGFVEAAKQS</sequence>
<dbReference type="Proteomes" id="UP000830167">
    <property type="component" value="Chromosome"/>
</dbReference>
<evidence type="ECO:0000313" key="1">
    <source>
        <dbReference type="EMBL" id="UOF92170.1"/>
    </source>
</evidence>
<dbReference type="PROSITE" id="PS51273">
    <property type="entry name" value="GATASE_TYPE_1"/>
    <property type="match status" value="1"/>
</dbReference>
<evidence type="ECO:0000313" key="2">
    <source>
        <dbReference type="Proteomes" id="UP000830167"/>
    </source>
</evidence>
<dbReference type="RefSeq" id="WP_347438856.1">
    <property type="nucleotide sequence ID" value="NZ_CP089291.1"/>
</dbReference>
<protein>
    <submittedName>
        <fullName evidence="1">Gamma-glutamyl-gamma-aminobutyrate hydrolase family protein</fullName>
    </submittedName>
</protein>
<accession>A0ABY4CNU2</accession>
<dbReference type="Gene3D" id="3.40.50.880">
    <property type="match status" value="1"/>
</dbReference>
<dbReference type="SUPFAM" id="SSF52317">
    <property type="entry name" value="Class I glutamine amidotransferase-like"/>
    <property type="match status" value="1"/>
</dbReference>
<name>A0ABY4CNU2_9BACL</name>